<feature type="compositionally biased region" description="Polar residues" evidence="4">
    <location>
        <begin position="141"/>
        <end position="155"/>
    </location>
</feature>
<evidence type="ECO:0000259" key="5">
    <source>
        <dbReference type="PROSITE" id="PS50043"/>
    </source>
</evidence>
<dbReference type="InterPro" id="IPR016032">
    <property type="entry name" value="Sig_transdc_resp-reg_C-effctor"/>
</dbReference>
<dbReference type="PROSITE" id="PS00622">
    <property type="entry name" value="HTH_LUXR_1"/>
    <property type="match status" value="1"/>
</dbReference>
<name>A0A7D3VP47_ACTVE</name>
<dbReference type="EMBL" id="CP053892">
    <property type="protein sequence ID" value="QKG18593.1"/>
    <property type="molecule type" value="Genomic_DNA"/>
</dbReference>
<accession>A0A7D3VP47</accession>
<keyword evidence="1" id="KW-0805">Transcription regulation</keyword>
<evidence type="ECO:0000313" key="6">
    <source>
        <dbReference type="EMBL" id="QKG18593.1"/>
    </source>
</evidence>
<dbReference type="PROSITE" id="PS50043">
    <property type="entry name" value="HTH_LUXR_2"/>
    <property type="match status" value="1"/>
</dbReference>
<feature type="domain" description="HTH luxR-type" evidence="5">
    <location>
        <begin position="64"/>
        <end position="129"/>
    </location>
</feature>
<dbReference type="GO" id="GO:0003677">
    <property type="term" value="F:DNA binding"/>
    <property type="evidence" value="ECO:0007669"/>
    <property type="project" value="UniProtKB-KW"/>
</dbReference>
<dbReference type="AlphaFoldDB" id="A0A7D3VP47"/>
<reference evidence="6 7" key="1">
    <citation type="submission" date="2020-05" db="EMBL/GenBank/DDBJ databases">
        <title>Actinomadura verrucosospora NRRL-B18236 (PFL_A860) Genome sequencing and assembly.</title>
        <authorList>
            <person name="Samborskyy M."/>
        </authorList>
    </citation>
    <scope>NUCLEOTIDE SEQUENCE [LARGE SCALE GENOMIC DNA]</scope>
    <source>
        <strain evidence="6 7">NRRL:B18236</strain>
    </source>
</reference>
<gene>
    <name evidence="6" type="ORF">ACTIVE_0227</name>
</gene>
<evidence type="ECO:0000256" key="1">
    <source>
        <dbReference type="ARBA" id="ARBA00023015"/>
    </source>
</evidence>
<dbReference type="GO" id="GO:0006355">
    <property type="term" value="P:regulation of DNA-templated transcription"/>
    <property type="evidence" value="ECO:0007669"/>
    <property type="project" value="InterPro"/>
</dbReference>
<dbReference type="Proteomes" id="UP000501240">
    <property type="component" value="Chromosome"/>
</dbReference>
<evidence type="ECO:0000256" key="2">
    <source>
        <dbReference type="ARBA" id="ARBA00023125"/>
    </source>
</evidence>
<dbReference type="Gene3D" id="3.40.50.2300">
    <property type="match status" value="1"/>
</dbReference>
<dbReference type="PRINTS" id="PR00038">
    <property type="entry name" value="HTHLUXR"/>
</dbReference>
<keyword evidence="7" id="KW-1185">Reference proteome</keyword>
<protein>
    <recommendedName>
        <fullName evidence="5">HTH luxR-type domain-containing protein</fullName>
    </recommendedName>
</protein>
<sequence length="228" mass="24045">MQGVDEALTLGASGFLLKSSSYEELLTGVRAAAGGDGALSPSVARRVIGGYGAHRRSQRVDAADADRLAELTPRELDVLRLIGEGLSNSEIAADLVVSEHTVKTHVSRTLTKPALRSRGQAAAFARRVSLQAADGAKQVTRLTGSQRPAQVSPRGQRSAGCGRESGSVVAEALAMHLPRLMKKKIRPTVSAMWPTPAMAAAASGVWWPRTVCVPRTVMTATVMTRPAL</sequence>
<dbReference type="SMART" id="SM00421">
    <property type="entry name" value="HTH_LUXR"/>
    <property type="match status" value="1"/>
</dbReference>
<dbReference type="CDD" id="cd06170">
    <property type="entry name" value="LuxR_C_like"/>
    <property type="match status" value="1"/>
</dbReference>
<keyword evidence="2" id="KW-0238">DNA-binding</keyword>
<dbReference type="Pfam" id="PF00196">
    <property type="entry name" value="GerE"/>
    <property type="match status" value="1"/>
</dbReference>
<feature type="region of interest" description="Disordered" evidence="4">
    <location>
        <begin position="141"/>
        <end position="163"/>
    </location>
</feature>
<dbReference type="InterPro" id="IPR000792">
    <property type="entry name" value="Tscrpt_reg_LuxR_C"/>
</dbReference>
<organism evidence="6 7">
    <name type="scientific">Actinomadura verrucosospora</name>
    <dbReference type="NCBI Taxonomy" id="46165"/>
    <lineage>
        <taxon>Bacteria</taxon>
        <taxon>Bacillati</taxon>
        <taxon>Actinomycetota</taxon>
        <taxon>Actinomycetes</taxon>
        <taxon>Streptosporangiales</taxon>
        <taxon>Thermomonosporaceae</taxon>
        <taxon>Actinomadura</taxon>
    </lineage>
</organism>
<dbReference type="PANTHER" id="PTHR44688:SF16">
    <property type="entry name" value="DNA-BINDING TRANSCRIPTIONAL ACTIVATOR DEVR_DOSR"/>
    <property type="match status" value="1"/>
</dbReference>
<evidence type="ECO:0000313" key="7">
    <source>
        <dbReference type="Proteomes" id="UP000501240"/>
    </source>
</evidence>
<evidence type="ECO:0000256" key="3">
    <source>
        <dbReference type="ARBA" id="ARBA00023163"/>
    </source>
</evidence>
<proteinExistence type="predicted"/>
<evidence type="ECO:0000256" key="4">
    <source>
        <dbReference type="SAM" id="MobiDB-lite"/>
    </source>
</evidence>
<dbReference type="SUPFAM" id="SSF46894">
    <property type="entry name" value="C-terminal effector domain of the bipartite response regulators"/>
    <property type="match status" value="1"/>
</dbReference>
<keyword evidence="3" id="KW-0804">Transcription</keyword>
<dbReference type="PANTHER" id="PTHR44688">
    <property type="entry name" value="DNA-BINDING TRANSCRIPTIONAL ACTIVATOR DEVR_DOSR"/>
    <property type="match status" value="1"/>
</dbReference>